<feature type="chain" id="PRO_5031288031" evidence="1">
    <location>
        <begin position="19"/>
        <end position="73"/>
    </location>
</feature>
<name>A0A7S8D2C3_FUSCU</name>
<dbReference type="AlphaFoldDB" id="A0A7S8D2C3"/>
<evidence type="ECO:0000256" key="1">
    <source>
        <dbReference type="SAM" id="SignalP"/>
    </source>
</evidence>
<keyword evidence="1" id="KW-0732">Signal</keyword>
<protein>
    <submittedName>
        <fullName evidence="2">Uncharacterized protein</fullName>
    </submittedName>
</protein>
<accession>A0A7S8D2C3</accession>
<evidence type="ECO:0000313" key="2">
    <source>
        <dbReference type="EMBL" id="QPC60673.1"/>
    </source>
</evidence>
<organism evidence="2 3">
    <name type="scientific">Fusarium culmorum</name>
    <dbReference type="NCBI Taxonomy" id="5516"/>
    <lineage>
        <taxon>Eukaryota</taxon>
        <taxon>Fungi</taxon>
        <taxon>Dikarya</taxon>
        <taxon>Ascomycota</taxon>
        <taxon>Pezizomycotina</taxon>
        <taxon>Sordariomycetes</taxon>
        <taxon>Hypocreomycetidae</taxon>
        <taxon>Hypocreales</taxon>
        <taxon>Nectriaceae</taxon>
        <taxon>Fusarium</taxon>
    </lineage>
</organism>
<dbReference type="Proteomes" id="UP000663297">
    <property type="component" value="Chromosome 1"/>
</dbReference>
<reference evidence="2" key="1">
    <citation type="submission" date="2020-11" db="EMBL/GenBank/DDBJ databases">
        <title>The chromosome-scale genome resource for two endophytic Fusarium species: F. culmorum and F. pseudograminearum.</title>
        <authorList>
            <person name="Yuan Z."/>
        </authorList>
    </citation>
    <scope>NUCLEOTIDE SEQUENCE</scope>
    <source>
        <strain evidence="2">Class2-1B</strain>
    </source>
</reference>
<evidence type="ECO:0000313" key="3">
    <source>
        <dbReference type="Proteomes" id="UP000663297"/>
    </source>
</evidence>
<proteinExistence type="predicted"/>
<dbReference type="EMBL" id="CP064747">
    <property type="protein sequence ID" value="QPC60673.1"/>
    <property type="molecule type" value="Genomic_DNA"/>
</dbReference>
<gene>
    <name evidence="2" type="ORF">HYE67_002904</name>
</gene>
<sequence length="73" mass="7191">MKLNFLLTAALVAAPVMAASSTTLRHDRTSTETAKATKTSAASKTSKAAAAPTMGVDMLGVAGVAGVIAAMAL</sequence>
<feature type="signal peptide" evidence="1">
    <location>
        <begin position="1"/>
        <end position="18"/>
    </location>
</feature>